<evidence type="ECO:0000256" key="1">
    <source>
        <dbReference type="ARBA" id="ARBA00022741"/>
    </source>
</evidence>
<dbReference type="InterPro" id="IPR027417">
    <property type="entry name" value="P-loop_NTPase"/>
</dbReference>
<accession>A0A8J8T3K6</accession>
<name>A0A8J8T3K6_HALGN</name>
<dbReference type="EMBL" id="RRYP01006812">
    <property type="protein sequence ID" value="TNV80944.1"/>
    <property type="molecule type" value="Genomic_DNA"/>
</dbReference>
<proteinExistence type="predicted"/>
<dbReference type="GO" id="GO:0005525">
    <property type="term" value="F:GTP binding"/>
    <property type="evidence" value="ECO:0007669"/>
    <property type="project" value="InterPro"/>
</dbReference>
<dbReference type="Proteomes" id="UP000785679">
    <property type="component" value="Unassembled WGS sequence"/>
</dbReference>
<dbReference type="Gene3D" id="3.40.50.300">
    <property type="entry name" value="P-loop containing nucleotide triphosphate hydrolases"/>
    <property type="match status" value="1"/>
</dbReference>
<feature type="domain" description="AIG1-type G" evidence="3">
    <location>
        <begin position="3"/>
        <end position="120"/>
    </location>
</feature>
<feature type="compositionally biased region" description="Basic residues" evidence="2">
    <location>
        <begin position="1"/>
        <end position="10"/>
    </location>
</feature>
<sequence>MLVGKNRFKSSRTADSGETKEIGSEIAPALGKPGNKQIQVFDAPGVGDMELSLINIVADIKASIQSNETTFDAALIVIKIFDYRASVQEVIALKAIKNFFENFSPNQVFCIITHCDCQAPDESTVAKKLDSFKKWGGFEVPKDNVVYFKNTPESLQPLIDKLKRGNMKFADNLEERCSKIAQELPGDFRRQDAAEGTRNSSEFMAFMEIMQEQNRDFIKLLSDQHKTSTELLVQIANKPPVIIERGGGGGGICSIF</sequence>
<dbReference type="InterPro" id="IPR006703">
    <property type="entry name" value="G_AIG1"/>
</dbReference>
<gene>
    <name evidence="4" type="ORF">FGO68_gene1750</name>
</gene>
<protein>
    <recommendedName>
        <fullName evidence="3">AIG1-type G domain-containing protein</fullName>
    </recommendedName>
</protein>
<organism evidence="4 5">
    <name type="scientific">Halteria grandinella</name>
    <dbReference type="NCBI Taxonomy" id="5974"/>
    <lineage>
        <taxon>Eukaryota</taxon>
        <taxon>Sar</taxon>
        <taxon>Alveolata</taxon>
        <taxon>Ciliophora</taxon>
        <taxon>Intramacronucleata</taxon>
        <taxon>Spirotrichea</taxon>
        <taxon>Stichotrichia</taxon>
        <taxon>Sporadotrichida</taxon>
        <taxon>Halteriidae</taxon>
        <taxon>Halteria</taxon>
    </lineage>
</organism>
<dbReference type="SUPFAM" id="SSF52540">
    <property type="entry name" value="P-loop containing nucleoside triphosphate hydrolases"/>
    <property type="match status" value="1"/>
</dbReference>
<comment type="caution">
    <text evidence="4">The sequence shown here is derived from an EMBL/GenBank/DDBJ whole genome shotgun (WGS) entry which is preliminary data.</text>
</comment>
<evidence type="ECO:0000313" key="5">
    <source>
        <dbReference type="Proteomes" id="UP000785679"/>
    </source>
</evidence>
<evidence type="ECO:0000313" key="4">
    <source>
        <dbReference type="EMBL" id="TNV80944.1"/>
    </source>
</evidence>
<keyword evidence="5" id="KW-1185">Reference proteome</keyword>
<feature type="region of interest" description="Disordered" evidence="2">
    <location>
        <begin position="1"/>
        <end position="20"/>
    </location>
</feature>
<keyword evidence="1" id="KW-0547">Nucleotide-binding</keyword>
<reference evidence="4" key="1">
    <citation type="submission" date="2019-06" db="EMBL/GenBank/DDBJ databases">
        <authorList>
            <person name="Zheng W."/>
        </authorList>
    </citation>
    <scope>NUCLEOTIDE SEQUENCE</scope>
    <source>
        <strain evidence="4">QDHG01</strain>
    </source>
</reference>
<evidence type="ECO:0000259" key="3">
    <source>
        <dbReference type="Pfam" id="PF04548"/>
    </source>
</evidence>
<dbReference type="AlphaFoldDB" id="A0A8J8T3K6"/>
<dbReference type="Pfam" id="PF04548">
    <property type="entry name" value="AIG1"/>
    <property type="match status" value="1"/>
</dbReference>
<dbReference type="OrthoDB" id="322469at2759"/>
<evidence type="ECO:0000256" key="2">
    <source>
        <dbReference type="SAM" id="MobiDB-lite"/>
    </source>
</evidence>